<proteinExistence type="predicted"/>
<dbReference type="RefSeq" id="WP_345240220.1">
    <property type="nucleotide sequence ID" value="NZ_BAABHD010000005.1"/>
</dbReference>
<dbReference type="Gene3D" id="3.40.50.10490">
    <property type="entry name" value="Glucose-6-phosphate isomerase like protein, domain 1"/>
    <property type="match status" value="1"/>
</dbReference>
<comment type="caution">
    <text evidence="2">The sequence shown here is derived from an EMBL/GenBank/DDBJ whole genome shotgun (WGS) entry which is preliminary data.</text>
</comment>
<name>A0ABP8MET0_9BACT</name>
<dbReference type="InterPro" id="IPR046348">
    <property type="entry name" value="SIS_dom_sf"/>
</dbReference>
<sequence length="270" mass="29359">MTVIEQYLQKSRAILDVIEQQTEQLQQAAQWFAETIRAGRMVHVFGSGHSRIMVEEMWPRYGSFPGFNPIVELSLTFHNLVVGANGQRQAMFLENVPGLAERILRNYDLSDLDSALVISSSGCNVVPIEMAELFQQRRVKVVALITRNHAEQSTSKRADGKKLSDFADLVLDTGAPVGDAMITVPGLDTPVAPGSTVGGAVIVNCIKAEVARLLTQMGQPPVVLSAGAVVGAGRAVDLFERAYDEHAHRLAKLYAQVGQASYVSQGQKEE</sequence>
<dbReference type="SUPFAM" id="SSF53697">
    <property type="entry name" value="SIS domain"/>
    <property type="match status" value="1"/>
</dbReference>
<keyword evidence="3" id="KW-1185">Reference proteome</keyword>
<dbReference type="PROSITE" id="PS51464">
    <property type="entry name" value="SIS"/>
    <property type="match status" value="1"/>
</dbReference>
<dbReference type="NCBIfam" id="NF002805">
    <property type="entry name" value="PRK02947.1"/>
    <property type="match status" value="1"/>
</dbReference>
<organism evidence="2 3">
    <name type="scientific">Nibrella saemangeumensis</name>
    <dbReference type="NCBI Taxonomy" id="1084526"/>
    <lineage>
        <taxon>Bacteria</taxon>
        <taxon>Pseudomonadati</taxon>
        <taxon>Bacteroidota</taxon>
        <taxon>Cytophagia</taxon>
        <taxon>Cytophagales</taxon>
        <taxon>Spirosomataceae</taxon>
        <taxon>Nibrella</taxon>
    </lineage>
</organism>
<gene>
    <name evidence="2" type="ORF">GCM10023189_05000</name>
</gene>
<protein>
    <recommendedName>
        <fullName evidence="1">SIS domain-containing protein</fullName>
    </recommendedName>
</protein>
<feature type="domain" description="SIS" evidence="1">
    <location>
        <begin position="32"/>
        <end position="216"/>
    </location>
</feature>
<accession>A0ABP8MET0</accession>
<evidence type="ECO:0000313" key="2">
    <source>
        <dbReference type="EMBL" id="GAA4447925.1"/>
    </source>
</evidence>
<dbReference type="EMBL" id="BAABHD010000005">
    <property type="protein sequence ID" value="GAA4447925.1"/>
    <property type="molecule type" value="Genomic_DNA"/>
</dbReference>
<dbReference type="Pfam" id="PF13580">
    <property type="entry name" value="SIS_2"/>
    <property type="match status" value="1"/>
</dbReference>
<reference evidence="3" key="1">
    <citation type="journal article" date="2019" name="Int. J. Syst. Evol. Microbiol.">
        <title>The Global Catalogue of Microorganisms (GCM) 10K type strain sequencing project: providing services to taxonomists for standard genome sequencing and annotation.</title>
        <authorList>
            <consortium name="The Broad Institute Genomics Platform"/>
            <consortium name="The Broad Institute Genome Sequencing Center for Infectious Disease"/>
            <person name="Wu L."/>
            <person name="Ma J."/>
        </authorList>
    </citation>
    <scope>NUCLEOTIDE SEQUENCE [LARGE SCALE GENOMIC DNA]</scope>
    <source>
        <strain evidence="3">JCM 17927</strain>
    </source>
</reference>
<evidence type="ECO:0000313" key="3">
    <source>
        <dbReference type="Proteomes" id="UP001501175"/>
    </source>
</evidence>
<evidence type="ECO:0000259" key="1">
    <source>
        <dbReference type="PROSITE" id="PS51464"/>
    </source>
</evidence>
<dbReference type="Proteomes" id="UP001501175">
    <property type="component" value="Unassembled WGS sequence"/>
</dbReference>
<dbReference type="InterPro" id="IPR001347">
    <property type="entry name" value="SIS_dom"/>
</dbReference>